<name>A0A0E3BN74_9BURK</name>
<organism evidence="1 4">
    <name type="scientific">Comamonas thiooxydans</name>
    <dbReference type="NCBI Taxonomy" id="363952"/>
    <lineage>
        <taxon>Bacteria</taxon>
        <taxon>Pseudomonadati</taxon>
        <taxon>Pseudomonadota</taxon>
        <taxon>Betaproteobacteria</taxon>
        <taxon>Burkholderiales</taxon>
        <taxon>Comamonadaceae</taxon>
        <taxon>Comamonas</taxon>
    </lineage>
</organism>
<reference evidence="3 4" key="1">
    <citation type="submission" date="2013-09" db="EMBL/GenBank/DDBJ databases">
        <title>High correlation between genotypes and phenotypes of environmental bacteria Comamonas testosteroni strains.</title>
        <authorList>
            <person name="Liu L."/>
            <person name="Zhu W."/>
            <person name="Xia X."/>
            <person name="Xu B."/>
            <person name="Luo M."/>
            <person name="Wang G."/>
        </authorList>
    </citation>
    <scope>NUCLEOTIDE SEQUENCE [LARGE SCALE GENOMIC DNA]</scope>
    <source>
        <strain evidence="2 3">DF2</strain>
        <strain evidence="1 4">JL14</strain>
    </source>
</reference>
<comment type="caution">
    <text evidence="1">The sequence shown here is derived from an EMBL/GenBank/DDBJ whole genome shotgun (WGS) entry which is preliminary data.</text>
</comment>
<sequence length="30" mass="3644">MFTTQCVQERILEELTFIAHDILRVRRVLL</sequence>
<gene>
    <name evidence="1" type="ORF">P245_07565</name>
    <name evidence="2" type="ORF">P608_04745</name>
</gene>
<protein>
    <submittedName>
        <fullName evidence="1">Uncharacterized protein</fullName>
    </submittedName>
</protein>
<dbReference type="EMBL" id="AWTP01000046">
    <property type="protein sequence ID" value="KGH18467.1"/>
    <property type="molecule type" value="Genomic_DNA"/>
</dbReference>
<evidence type="ECO:0000313" key="4">
    <source>
        <dbReference type="Proteomes" id="UP000029567"/>
    </source>
</evidence>
<dbReference type="Proteomes" id="UP000029567">
    <property type="component" value="Unassembled WGS sequence"/>
</dbReference>
<accession>A0A0E3BN74</accession>
<keyword evidence="3" id="KW-1185">Reference proteome</keyword>
<dbReference type="Proteomes" id="UP000029549">
    <property type="component" value="Unassembled WGS sequence"/>
</dbReference>
<evidence type="ECO:0000313" key="1">
    <source>
        <dbReference type="EMBL" id="KGG94418.1"/>
    </source>
</evidence>
<dbReference type="AlphaFoldDB" id="A0A0E3BN74"/>
<evidence type="ECO:0000313" key="3">
    <source>
        <dbReference type="Proteomes" id="UP000029549"/>
    </source>
</evidence>
<proteinExistence type="predicted"/>
<dbReference type="EMBL" id="AWTN01000071">
    <property type="protein sequence ID" value="KGG94418.1"/>
    <property type="molecule type" value="Genomic_DNA"/>
</dbReference>
<accession>D8D3M6</accession>
<evidence type="ECO:0000313" key="2">
    <source>
        <dbReference type="EMBL" id="KGH18467.1"/>
    </source>
</evidence>